<organism evidence="2 4">
    <name type="scientific">Rhizoctonia solani AG-3 Rhs1AP</name>
    <dbReference type="NCBI Taxonomy" id="1086054"/>
    <lineage>
        <taxon>Eukaryota</taxon>
        <taxon>Fungi</taxon>
        <taxon>Dikarya</taxon>
        <taxon>Basidiomycota</taxon>
        <taxon>Agaricomycotina</taxon>
        <taxon>Agaricomycetes</taxon>
        <taxon>Cantharellales</taxon>
        <taxon>Ceratobasidiaceae</taxon>
        <taxon>Rhizoctonia</taxon>
    </lineage>
</organism>
<dbReference type="EMBL" id="JATN01000321">
    <property type="protein sequence ID" value="EUC59371.1"/>
    <property type="molecule type" value="Genomic_DNA"/>
</dbReference>
<evidence type="ECO:0000313" key="4">
    <source>
        <dbReference type="Proteomes" id="UP000030108"/>
    </source>
</evidence>
<evidence type="ECO:0000256" key="1">
    <source>
        <dbReference type="SAM" id="MobiDB-lite"/>
    </source>
</evidence>
<dbReference type="AlphaFoldDB" id="A0A0A1UKI9"/>
<dbReference type="EMBL" id="JATN01000321">
    <property type="protein sequence ID" value="EUC59370.1"/>
    <property type="molecule type" value="Genomic_DNA"/>
</dbReference>
<proteinExistence type="predicted"/>
<comment type="caution">
    <text evidence="2">The sequence shown here is derived from an EMBL/GenBank/DDBJ whole genome shotgun (WGS) entry which is preliminary data.</text>
</comment>
<name>A0A0A1UKI9_9AGAM</name>
<feature type="non-terminal residue" evidence="2">
    <location>
        <position position="93"/>
    </location>
</feature>
<feature type="region of interest" description="Disordered" evidence="1">
    <location>
        <begin position="48"/>
        <end position="71"/>
    </location>
</feature>
<evidence type="ECO:0000313" key="2">
    <source>
        <dbReference type="EMBL" id="EUC59370.1"/>
    </source>
</evidence>
<reference evidence="4" key="1">
    <citation type="journal article" date="2014" name="Genome Announc.">
        <title>Draft genome sequence of the plant-pathogenic soil fungus Rhizoctonia solani anastomosis group 3 strain Rhs1AP.</title>
        <authorList>
            <person name="Cubeta M.A."/>
            <person name="Thomas E."/>
            <person name="Dean R.A."/>
            <person name="Jabaji S."/>
            <person name="Neate S.M."/>
            <person name="Tavantzis S."/>
            <person name="Toda T."/>
            <person name="Vilgalys R."/>
            <person name="Bharathan N."/>
            <person name="Fedorova-Abrams N."/>
            <person name="Pakala S.B."/>
            <person name="Pakala S.M."/>
            <person name="Zafar N."/>
            <person name="Joardar V."/>
            <person name="Losada L."/>
            <person name="Nierman W.C."/>
        </authorList>
    </citation>
    <scope>NUCLEOTIDE SEQUENCE [LARGE SCALE GENOMIC DNA]</scope>
    <source>
        <strain evidence="4">AG-3</strain>
    </source>
</reference>
<reference evidence="2" key="2">
    <citation type="submission" date="2014-01" db="EMBL/GenBank/DDBJ databases">
        <authorList>
            <person name="Cubeta M."/>
            <person name="Pakala S."/>
            <person name="Fedorova N."/>
            <person name="Shabalina S.N."/>
            <person name="Thomas E."/>
            <person name="Dean R."/>
            <person name="Jabaji S."/>
            <person name="Neate S."/>
            <person name="Toda T."/>
            <person name="Tavantzis S."/>
            <person name="Vilgalys R."/>
            <person name="Bharathan N."/>
            <person name="Pakala S."/>
            <person name="Losada L.S."/>
            <person name="Zafar N."/>
            <person name="Nierman W."/>
        </authorList>
    </citation>
    <scope>NUCLEOTIDE SEQUENCE [LARGE SCALE GENOMIC DNA]</scope>
    <source>
        <strain evidence="2">AG-3</strain>
    </source>
</reference>
<dbReference type="OrthoDB" id="5580261at2759"/>
<sequence>MNQRNRPYAQALQRLSARTGTPLSSLVVSFGILHEVTAPVPLRLQTKKESPARKFYSRSADEPLPKRIRIREPDPPFATAVQLEQLPTIKIKI</sequence>
<dbReference type="Proteomes" id="UP000030108">
    <property type="component" value="Unassembled WGS sequence"/>
</dbReference>
<protein>
    <submittedName>
        <fullName evidence="2">Uncharacterized protein</fullName>
    </submittedName>
</protein>
<feature type="compositionally biased region" description="Basic and acidic residues" evidence="1">
    <location>
        <begin position="59"/>
        <end position="71"/>
    </location>
</feature>
<accession>A0A0A1UKI9</accession>
<gene>
    <name evidence="2" type="ORF">RSOL_311650</name>
    <name evidence="3" type="ORF">RSOL_311660</name>
</gene>
<evidence type="ECO:0000313" key="3">
    <source>
        <dbReference type="EMBL" id="EUC59371.1"/>
    </source>
</evidence>